<sequence>MKFLKIFSVIFFLTQFNASSQSLQYSLDINTYGTAYSQDESPFWIHSNKRGRVNESSNFSGWINGRAIYSFTENAFLEVGMGLLYHDGYDSAIKFDQSYLSFENSWLKATAGRKQKEELYLGLSATNENMLWSLNARPLLGLLLETKRPVFLFGDDGIGFTASFGEFFTDDNRFVKNTRIHHKSFNLVYKNSDKFQVSAGLQHFVQWAGTSPEYGELSSDLESYARIFLGMQGDSEQGAENAEGNQLGSYEVKLSTEINSYKIKLIYNHIFEDGSGRMLFNTPDGRYGIFIEDVYKLPENKWVKAAMYEFYHTTDQSEGSGTTDGDDNYFVHDLYQSGWTYENRVIGVPFITMNEDRTRVYNNTLVAHHLGLTGMAFNNFPYKLLNSYRINYGYKGNDVLDNKILSSFLEVEVYNLNNLNINVQLGADFISDSPTNIGAGILLSKTIY</sequence>
<dbReference type="Gene3D" id="2.40.160.130">
    <property type="entry name" value="Capsule assembly protein Wzi"/>
    <property type="match status" value="1"/>
</dbReference>
<keyword evidence="2" id="KW-1185">Reference proteome</keyword>
<protein>
    <submittedName>
        <fullName evidence="1">Capsule assembly Wzi family protein</fullName>
    </submittedName>
</protein>
<evidence type="ECO:0000313" key="2">
    <source>
        <dbReference type="Proteomes" id="UP001248819"/>
    </source>
</evidence>
<accession>A0ABU3CTZ1</accession>
<name>A0ABU3CTZ1_9FLAO</name>
<dbReference type="InterPro" id="IPR026950">
    <property type="entry name" value="Caps_assemb_Wzi"/>
</dbReference>
<evidence type="ECO:0000313" key="1">
    <source>
        <dbReference type="EMBL" id="MDT0649771.1"/>
    </source>
</evidence>
<proteinExistence type="predicted"/>
<reference evidence="1 2" key="1">
    <citation type="submission" date="2023-09" db="EMBL/GenBank/DDBJ databases">
        <authorList>
            <person name="Rey-Velasco X."/>
        </authorList>
    </citation>
    <scope>NUCLEOTIDE SEQUENCE [LARGE SCALE GENOMIC DNA]</scope>
    <source>
        <strain evidence="1 2">F297</strain>
    </source>
</reference>
<comment type="caution">
    <text evidence="1">The sequence shown here is derived from an EMBL/GenBank/DDBJ whole genome shotgun (WGS) entry which is preliminary data.</text>
</comment>
<dbReference type="RefSeq" id="WP_311483929.1">
    <property type="nucleotide sequence ID" value="NZ_JAVRHP010000023.1"/>
</dbReference>
<dbReference type="InterPro" id="IPR038636">
    <property type="entry name" value="Wzi_sf"/>
</dbReference>
<organism evidence="1 2">
    <name type="scientific">Autumnicola edwardsiae</name>
    <dbReference type="NCBI Taxonomy" id="3075594"/>
    <lineage>
        <taxon>Bacteria</taxon>
        <taxon>Pseudomonadati</taxon>
        <taxon>Bacteroidota</taxon>
        <taxon>Flavobacteriia</taxon>
        <taxon>Flavobacteriales</taxon>
        <taxon>Flavobacteriaceae</taxon>
        <taxon>Autumnicola</taxon>
    </lineage>
</organism>
<dbReference type="EMBL" id="JAVRHP010000023">
    <property type="protein sequence ID" value="MDT0649771.1"/>
    <property type="molecule type" value="Genomic_DNA"/>
</dbReference>
<gene>
    <name evidence="1" type="ORF">RM529_06430</name>
</gene>
<dbReference type="Proteomes" id="UP001248819">
    <property type="component" value="Unassembled WGS sequence"/>
</dbReference>
<dbReference type="SUPFAM" id="SSF56935">
    <property type="entry name" value="Porins"/>
    <property type="match status" value="1"/>
</dbReference>
<dbReference type="Pfam" id="PF14052">
    <property type="entry name" value="Caps_assemb_Wzi"/>
    <property type="match status" value="1"/>
</dbReference>